<evidence type="ECO:0000313" key="14">
    <source>
        <dbReference type="EMBL" id="KAK0144282.1"/>
    </source>
</evidence>
<comment type="subcellular location">
    <subcellularLocation>
        <location evidence="1">Mitochondrion inner membrane</location>
    </subcellularLocation>
</comment>
<comment type="subunit">
    <text evidence="2">Heterodimer of 2 subunits, IMMPL1 and IMMPL2.</text>
</comment>
<accession>A0AA47MPQ3</accession>
<dbReference type="SUPFAM" id="SSF51306">
    <property type="entry name" value="LexA/Signal peptidase"/>
    <property type="match status" value="1"/>
</dbReference>
<dbReference type="PRINTS" id="PR00727">
    <property type="entry name" value="LEADERPTASE"/>
</dbReference>
<evidence type="ECO:0000256" key="1">
    <source>
        <dbReference type="ARBA" id="ARBA00004273"/>
    </source>
</evidence>
<feature type="active site" evidence="11">
    <location>
        <position position="130"/>
    </location>
</feature>
<dbReference type="PANTHER" id="PTHR12383:SF16">
    <property type="entry name" value="MITOCHONDRIAL INNER MEMBRANE PROTEASE SUBUNIT 1"/>
    <property type="match status" value="1"/>
</dbReference>
<dbReference type="Proteomes" id="UP001174136">
    <property type="component" value="Unassembled WGS sequence"/>
</dbReference>
<evidence type="ECO:0000256" key="10">
    <source>
        <dbReference type="ARBA" id="ARBA00077484"/>
    </source>
</evidence>
<evidence type="ECO:0000256" key="2">
    <source>
        <dbReference type="ARBA" id="ARBA00011805"/>
    </source>
</evidence>
<evidence type="ECO:0000256" key="9">
    <source>
        <dbReference type="ARBA" id="ARBA00067258"/>
    </source>
</evidence>
<dbReference type="GO" id="GO:0006465">
    <property type="term" value="P:signal peptide processing"/>
    <property type="evidence" value="ECO:0007669"/>
    <property type="project" value="InterPro"/>
</dbReference>
<evidence type="ECO:0000313" key="15">
    <source>
        <dbReference type="Proteomes" id="UP001174136"/>
    </source>
</evidence>
<dbReference type="GO" id="GO:0006627">
    <property type="term" value="P:protein processing involved in protein targeting to mitochondrion"/>
    <property type="evidence" value="ECO:0007669"/>
    <property type="project" value="TreeGrafter"/>
</dbReference>
<evidence type="ECO:0000256" key="5">
    <source>
        <dbReference type="ARBA" id="ARBA00022801"/>
    </source>
</evidence>
<keyword evidence="7" id="KW-0472">Membrane</keyword>
<feature type="active site" evidence="11">
    <location>
        <position position="173"/>
    </location>
</feature>
<organism evidence="14 15">
    <name type="scientific">Merluccius polli</name>
    <name type="common">Benguela hake</name>
    <name type="synonym">Merluccius cadenati</name>
    <dbReference type="NCBI Taxonomy" id="89951"/>
    <lineage>
        <taxon>Eukaryota</taxon>
        <taxon>Metazoa</taxon>
        <taxon>Chordata</taxon>
        <taxon>Craniata</taxon>
        <taxon>Vertebrata</taxon>
        <taxon>Euteleostomi</taxon>
        <taxon>Actinopterygii</taxon>
        <taxon>Neopterygii</taxon>
        <taxon>Teleostei</taxon>
        <taxon>Neoteleostei</taxon>
        <taxon>Acanthomorphata</taxon>
        <taxon>Zeiogadaria</taxon>
        <taxon>Gadariae</taxon>
        <taxon>Gadiformes</taxon>
        <taxon>Gadoidei</taxon>
        <taxon>Merlucciidae</taxon>
        <taxon>Merluccius</taxon>
    </lineage>
</organism>
<comment type="similarity">
    <text evidence="8">Belongs to the peptidase S26 family. IMP1 subfamily.</text>
</comment>
<comment type="caution">
    <text evidence="14">The sequence shown here is derived from an EMBL/GenBank/DDBJ whole genome shotgun (WGS) entry which is preliminary data.</text>
</comment>
<dbReference type="PANTHER" id="PTHR12383">
    <property type="entry name" value="PROTEASE FAMILY S26 MITOCHONDRIAL INNER MEMBRANE PROTEASE-RELATED"/>
    <property type="match status" value="1"/>
</dbReference>
<sequence length="262" mass="29075">MELCAAGPSPTLLRCLLLPRGRHQSRDSFPLRGCLLLQTPFHLESSGRRSISDKGLGEPPDTRAVGDLGRIWGRTGRREEEEEEADGHEEMLRRALGKALGLVGYTVQYGCIAHCAFEYIGEFVVCSGPSMKPTIVDNDVVFSEHLSRHLFRIEKGDIVIAKSLSDPRMNVCKRVIGLEGDKVCTSGPSDIFKTHTYVPLGHVWLEGDNLKNSSDSRSYGPVPYALIRGRVCMKLWPPHSVGPMKESPTGRIIKTKPHSDWD</sequence>
<dbReference type="FunFam" id="2.10.109.10:FF:000010">
    <property type="entry name" value="Mitochondrial inner membrane protease subunit"/>
    <property type="match status" value="1"/>
</dbReference>
<evidence type="ECO:0000256" key="3">
    <source>
        <dbReference type="ARBA" id="ARBA00022670"/>
    </source>
</evidence>
<dbReference type="Pfam" id="PF10502">
    <property type="entry name" value="Peptidase_S26"/>
    <property type="match status" value="2"/>
</dbReference>
<evidence type="ECO:0000259" key="13">
    <source>
        <dbReference type="Pfam" id="PF10502"/>
    </source>
</evidence>
<dbReference type="AlphaFoldDB" id="A0AA47MPQ3"/>
<dbReference type="GO" id="GO:0042720">
    <property type="term" value="C:mitochondrial inner membrane peptidase complex"/>
    <property type="evidence" value="ECO:0007669"/>
    <property type="project" value="TreeGrafter"/>
</dbReference>
<proteinExistence type="inferred from homology"/>
<dbReference type="InterPro" id="IPR052064">
    <property type="entry name" value="Mito_IMP1_subunit"/>
</dbReference>
<dbReference type="InterPro" id="IPR036286">
    <property type="entry name" value="LexA/Signal_pep-like_sf"/>
</dbReference>
<dbReference type="Gene3D" id="2.10.109.10">
    <property type="entry name" value="Umud Fragment, subunit A"/>
    <property type="match status" value="1"/>
</dbReference>
<dbReference type="GO" id="GO:0004252">
    <property type="term" value="F:serine-type endopeptidase activity"/>
    <property type="evidence" value="ECO:0007669"/>
    <property type="project" value="InterPro"/>
</dbReference>
<feature type="domain" description="Peptidase S26" evidence="13">
    <location>
        <begin position="193"/>
        <end position="236"/>
    </location>
</feature>
<reference evidence="14" key="1">
    <citation type="journal article" date="2023" name="Front. Mar. Sci.">
        <title>A new Merluccius polli reference genome to investigate the effects of global change in West African waters.</title>
        <authorList>
            <person name="Mateo J.L."/>
            <person name="Blanco-Fernandez C."/>
            <person name="Garcia-Vazquez E."/>
            <person name="Machado-Schiaffino G."/>
        </authorList>
    </citation>
    <scope>NUCLEOTIDE SEQUENCE</scope>
    <source>
        <strain evidence="14">C29</strain>
        <tissue evidence="14">Fin</tissue>
    </source>
</reference>
<feature type="region of interest" description="Disordered" evidence="12">
    <location>
        <begin position="243"/>
        <end position="262"/>
    </location>
</feature>
<protein>
    <recommendedName>
        <fullName evidence="9">Mitochondrial inner membrane protease subunit 1</fullName>
    </recommendedName>
    <alternativeName>
        <fullName evidence="10">IMP1-like protein</fullName>
    </alternativeName>
</protein>
<keyword evidence="5" id="KW-0378">Hydrolase</keyword>
<dbReference type="EMBL" id="JAOPHQ010003144">
    <property type="protein sequence ID" value="KAK0144282.1"/>
    <property type="molecule type" value="Genomic_DNA"/>
</dbReference>
<keyword evidence="15" id="KW-1185">Reference proteome</keyword>
<dbReference type="InterPro" id="IPR000223">
    <property type="entry name" value="Pept_S26A_signal_pept_1"/>
</dbReference>
<feature type="domain" description="Peptidase S26" evidence="13">
    <location>
        <begin position="107"/>
        <end position="186"/>
    </location>
</feature>
<keyword evidence="3 14" id="KW-0645">Protease</keyword>
<gene>
    <name evidence="14" type="primary">immp1l</name>
    <name evidence="14" type="ORF">N1851_017345</name>
</gene>
<dbReference type="CDD" id="cd06530">
    <property type="entry name" value="S26_SPase_I"/>
    <property type="match status" value="1"/>
</dbReference>
<name>A0AA47MPQ3_MERPO</name>
<evidence type="ECO:0000256" key="6">
    <source>
        <dbReference type="ARBA" id="ARBA00023128"/>
    </source>
</evidence>
<evidence type="ECO:0000256" key="7">
    <source>
        <dbReference type="ARBA" id="ARBA00023136"/>
    </source>
</evidence>
<keyword evidence="6" id="KW-0496">Mitochondrion</keyword>
<keyword evidence="4" id="KW-0999">Mitochondrion inner membrane</keyword>
<evidence type="ECO:0000256" key="8">
    <source>
        <dbReference type="ARBA" id="ARBA00038445"/>
    </source>
</evidence>
<evidence type="ECO:0000256" key="12">
    <source>
        <dbReference type="SAM" id="MobiDB-lite"/>
    </source>
</evidence>
<evidence type="ECO:0000256" key="4">
    <source>
        <dbReference type="ARBA" id="ARBA00022792"/>
    </source>
</evidence>
<dbReference type="InterPro" id="IPR019533">
    <property type="entry name" value="Peptidase_S26"/>
</dbReference>
<evidence type="ECO:0000256" key="11">
    <source>
        <dbReference type="PIRSR" id="PIRSR600223-1"/>
    </source>
</evidence>